<accession>A0ABQ9FX31</accession>
<evidence type="ECO:0000256" key="1">
    <source>
        <dbReference type="SAM" id="MobiDB-lite"/>
    </source>
</evidence>
<feature type="domain" description="TIR" evidence="2">
    <location>
        <begin position="62"/>
        <end position="178"/>
    </location>
</feature>
<comment type="caution">
    <text evidence="3">The sequence shown here is derived from an EMBL/GenBank/DDBJ whole genome shotgun (WGS) entry which is preliminary data.</text>
</comment>
<dbReference type="PANTHER" id="PTHR46270">
    <property type="entry name" value="ARMADILLO-TYPE FOLD-RELATED"/>
    <property type="match status" value="1"/>
</dbReference>
<evidence type="ECO:0000313" key="4">
    <source>
        <dbReference type="Proteomes" id="UP001217089"/>
    </source>
</evidence>
<organism evidence="3 4">
    <name type="scientific">Tegillarca granosa</name>
    <name type="common">Malaysian cockle</name>
    <name type="synonym">Anadara granosa</name>
    <dbReference type="NCBI Taxonomy" id="220873"/>
    <lineage>
        <taxon>Eukaryota</taxon>
        <taxon>Metazoa</taxon>
        <taxon>Spiralia</taxon>
        <taxon>Lophotrochozoa</taxon>
        <taxon>Mollusca</taxon>
        <taxon>Bivalvia</taxon>
        <taxon>Autobranchia</taxon>
        <taxon>Pteriomorphia</taxon>
        <taxon>Arcoida</taxon>
        <taxon>Arcoidea</taxon>
        <taxon>Arcidae</taxon>
        <taxon>Tegillarca</taxon>
    </lineage>
</organism>
<protein>
    <recommendedName>
        <fullName evidence="2">TIR domain-containing protein</fullName>
    </recommendedName>
</protein>
<keyword evidence="4" id="KW-1185">Reference proteome</keyword>
<feature type="region of interest" description="Disordered" evidence="1">
    <location>
        <begin position="31"/>
        <end position="54"/>
    </location>
</feature>
<dbReference type="SUPFAM" id="SSF52200">
    <property type="entry name" value="Toll/Interleukin receptor TIR domain"/>
    <property type="match status" value="1"/>
</dbReference>
<dbReference type="Proteomes" id="UP001217089">
    <property type="component" value="Unassembled WGS sequence"/>
</dbReference>
<reference evidence="3 4" key="1">
    <citation type="submission" date="2022-12" db="EMBL/GenBank/DDBJ databases">
        <title>Chromosome-level genome of Tegillarca granosa.</title>
        <authorList>
            <person name="Kim J."/>
        </authorList>
    </citation>
    <scope>NUCLEOTIDE SEQUENCE [LARGE SCALE GENOMIC DNA]</scope>
    <source>
        <strain evidence="3">Teg-2019</strain>
        <tissue evidence="3">Adductor muscle</tissue>
    </source>
</reference>
<name>A0ABQ9FX31_TEGGR</name>
<gene>
    <name evidence="3" type="ORF">KUTeg_000235</name>
</gene>
<evidence type="ECO:0000259" key="2">
    <source>
        <dbReference type="Pfam" id="PF13676"/>
    </source>
</evidence>
<dbReference type="EMBL" id="JARBDR010000018">
    <property type="protein sequence ID" value="KAJ8321764.1"/>
    <property type="molecule type" value="Genomic_DNA"/>
</dbReference>
<dbReference type="PANTHER" id="PTHR46270:SF2">
    <property type="entry name" value="TIR DOMAIN-CONTAINING PROTEIN"/>
    <property type="match status" value="1"/>
</dbReference>
<dbReference type="Gene3D" id="3.40.50.10140">
    <property type="entry name" value="Toll/interleukin-1 receptor homology (TIR) domain"/>
    <property type="match status" value="1"/>
</dbReference>
<dbReference type="Pfam" id="PF13676">
    <property type="entry name" value="TIR_2"/>
    <property type="match status" value="1"/>
</dbReference>
<dbReference type="InterPro" id="IPR035897">
    <property type="entry name" value="Toll_tir_struct_dom_sf"/>
</dbReference>
<sequence>MRQIARNDTNKKALLAFGAVPMLVELAQSFDEKEQRGDHKKEEKGQTDAISKEKESCDKGHVMISYHSANRNTLLKVKERMINDGFKVWMDVDNMEGSIIDSMATAVEDADIVLLCFSRGYKGSANCRAEAEYAYRKKKQIIPLRMESKYEPDGWLGFIVGSKKYYDFGGKRSFETEMDCLFKELRRVYFDEKPLKKTLSEKIHAVRKR</sequence>
<evidence type="ECO:0000313" key="3">
    <source>
        <dbReference type="EMBL" id="KAJ8321764.1"/>
    </source>
</evidence>
<proteinExistence type="predicted"/>
<dbReference type="InterPro" id="IPR000157">
    <property type="entry name" value="TIR_dom"/>
</dbReference>